<accession>A0A5N4AGG7</accession>
<comment type="subcellular location">
    <subcellularLocation>
        <location evidence="1">Membrane</location>
        <topology evidence="1">Multi-pass membrane protein</topology>
    </subcellularLocation>
</comment>
<feature type="transmembrane region" description="Helical" evidence="9">
    <location>
        <begin position="896"/>
        <end position="921"/>
    </location>
</feature>
<feature type="transmembrane region" description="Helical" evidence="9">
    <location>
        <begin position="1185"/>
        <end position="1202"/>
    </location>
</feature>
<feature type="transmembrane region" description="Helical" evidence="9">
    <location>
        <begin position="404"/>
        <end position="427"/>
    </location>
</feature>
<dbReference type="Gene3D" id="3.40.50.300">
    <property type="entry name" value="P-loop containing nucleotide triphosphate hydrolases"/>
    <property type="match status" value="2"/>
</dbReference>
<keyword evidence="12" id="KW-1185">Reference proteome</keyword>
<evidence type="ECO:0000256" key="4">
    <source>
        <dbReference type="ARBA" id="ARBA00022737"/>
    </source>
</evidence>
<feature type="domain" description="ABC transporter" evidence="10">
    <location>
        <begin position="1364"/>
        <end position="1594"/>
    </location>
</feature>
<dbReference type="PANTHER" id="PTHR19229:SF250">
    <property type="entry name" value="ABC TRANSPORTER DOMAIN-CONTAINING PROTEIN-RELATED"/>
    <property type="match status" value="1"/>
</dbReference>
<dbReference type="CDD" id="cd03263">
    <property type="entry name" value="ABC_subfamily_A"/>
    <property type="match status" value="2"/>
</dbReference>
<dbReference type="SUPFAM" id="SSF52540">
    <property type="entry name" value="P-loop containing nucleoside triphosphate hydrolases"/>
    <property type="match status" value="2"/>
</dbReference>
<evidence type="ECO:0000256" key="2">
    <source>
        <dbReference type="ARBA" id="ARBA00022448"/>
    </source>
</evidence>
<dbReference type="GO" id="GO:0016887">
    <property type="term" value="F:ATP hydrolysis activity"/>
    <property type="evidence" value="ECO:0007669"/>
    <property type="project" value="InterPro"/>
</dbReference>
<dbReference type="InterPro" id="IPR027417">
    <property type="entry name" value="P-loop_NTPase"/>
</dbReference>
<evidence type="ECO:0000256" key="3">
    <source>
        <dbReference type="ARBA" id="ARBA00022692"/>
    </source>
</evidence>
<dbReference type="OrthoDB" id="10255969at2759"/>
<dbReference type="FunFam" id="3.40.50.300:FF:000327">
    <property type="entry name" value="ATP-binding cassette sub-family A member 3"/>
    <property type="match status" value="1"/>
</dbReference>
<name>A0A5N4AGG7_PHOPY</name>
<protein>
    <recommendedName>
        <fullName evidence="10">ABC transporter domain-containing protein</fullName>
    </recommendedName>
</protein>
<dbReference type="InterPro" id="IPR003593">
    <property type="entry name" value="AAA+_ATPase"/>
</dbReference>
<dbReference type="PROSITE" id="PS50893">
    <property type="entry name" value="ABC_TRANSPORTER_2"/>
    <property type="match status" value="2"/>
</dbReference>
<dbReference type="GO" id="GO:0140359">
    <property type="term" value="F:ABC-type transporter activity"/>
    <property type="evidence" value="ECO:0007669"/>
    <property type="project" value="InterPro"/>
</dbReference>
<evidence type="ECO:0000256" key="6">
    <source>
        <dbReference type="ARBA" id="ARBA00022840"/>
    </source>
</evidence>
<dbReference type="Pfam" id="PF23321">
    <property type="entry name" value="R1_ABCA1"/>
    <property type="match status" value="1"/>
</dbReference>
<dbReference type="FunFam" id="3.40.50.300:FF:000298">
    <property type="entry name" value="ATP-binding cassette sub-family A member 12"/>
    <property type="match status" value="1"/>
</dbReference>
<dbReference type="InParanoid" id="A0A5N4AGG7"/>
<dbReference type="GO" id="GO:0005524">
    <property type="term" value="F:ATP binding"/>
    <property type="evidence" value="ECO:0007669"/>
    <property type="project" value="UniProtKB-KW"/>
</dbReference>
<keyword evidence="5" id="KW-0547">Nucleotide-binding</keyword>
<dbReference type="InterPro" id="IPR013525">
    <property type="entry name" value="ABC2_TM"/>
</dbReference>
<gene>
    <name evidence="11" type="ORF">PPYR_10478</name>
</gene>
<keyword evidence="2" id="KW-0813">Transport</keyword>
<evidence type="ECO:0000256" key="1">
    <source>
        <dbReference type="ARBA" id="ARBA00004141"/>
    </source>
</evidence>
<dbReference type="EMBL" id="VVIM01000007">
    <property type="protein sequence ID" value="KAB0796417.1"/>
    <property type="molecule type" value="Genomic_DNA"/>
</dbReference>
<keyword evidence="7 9" id="KW-1133">Transmembrane helix</keyword>
<keyword evidence="3 9" id="KW-0812">Transmembrane</keyword>
<evidence type="ECO:0000256" key="9">
    <source>
        <dbReference type="SAM" id="Phobius"/>
    </source>
</evidence>
<dbReference type="Proteomes" id="UP000327044">
    <property type="component" value="Unassembled WGS sequence"/>
</dbReference>
<dbReference type="InterPro" id="IPR003439">
    <property type="entry name" value="ABC_transporter-like_ATP-bd"/>
</dbReference>
<sequence length="1685" mass="191129">MGTKLRKLYLLTWKNFVLHRRHPFQTLLEILAPLLSCSLLILLRSLVVPEEHAAIFFQPFETRAEILSRNPQTRAIRVLWSPYNPNLEQIVKQTVDAMNRNQWDHFIYPKFVKNSEQLVTDLYKQIDADKNLAGIQFDDNLGGNYPLPHTIDVTLRFPGELRKSDNIKGEDSNAYSWATNVLFPTYQLPGPRDFLLNHGAKPEYKAEGFLQIQEELSLAIINHLKRRERGENFTGNGLHIQMQRFPYPKWISDKLLSTMRLFIPLLVMLGTAYSCVNNVRAVALEKEKQLKEALKMMGLPNWLHWTAWFIKTFLVMFLTQVLIVMILKLSWFGNRALFPRSDGYVILLFLSFYACATTTFCFAITSFFSNANLAATVTGLFWFLSYFPYTFLQVEYDTLTLVEKLGACICSTSAMGYGFQIILMFEGAGEGVHWDNIWETTSPDDTLTLGLVLIMLMVDTILYFLITIYIEAVFPGDFGVGEAWNFPFTAAYWCGQPKYVLLEHSIPPLNTSNEFIEVEPEGLTPGIRLINLGKKYSNNKVAVQNLSLNMYRDQITVLLGHNGAGKTTTMSMLTGVLRPTSGTAIVDGCDIKIDIKGARQSLGLCPQYNVLFEELTVAEHLYFFSKLKGLTQNRVKAEIDKYIELLELEEKRHAQSGTLSGGMQRKLSVGIALCGDSKIVMLDEPTAGMDPAARRALWDLLISQKTGRTILLTTHFMDEADLLGDRIAIMVNGSLQCCGTSFFLKKKYGAGYHLIVEKTKKCNVKQVTSILQEYIPSIQVKSHIGSELSYRLPEDQSGIFEPMLRNLESMSESLGVLSYGISLTTLEEVFMVVGFEGDQDSSVQESRTGDLPQYVIGVPYQDHLEHGDETKEVLLTGWRLWLNQVQAMLMKRLLSILRAGALLLVQNILAILFISLAIIVVRNLKFFDDMPKLAINLMGYSKPITLLTYDDDTDPYVRYLSNHLSKHGVEVVDSHNGSMSDIILEATIKNTPRVRHRYICAFSFEDNDATAWFNNEAYHSPPLCLQLLLNGILHKEVSDLFNIQFHNHPLRFTTQTKLRDLARGHNMGYQIAFNLGFGMAFVSSFYIIFYVKERASKAKHIQFVSGVGVIAFWGSSLLCDLLTFAITSTCICGTVAIFREDGFSEFDDLARMFFALISFSYSMLPITYVSAFLYDVPATGYTKMCLLYVFTGVAGFLAVQVIRTTDLELDALADKIHWALLIVPHYCLSSAIRDMNKVYVIHKTCTLMCEDYFKLNPAATMEQCRKSVCKIEPLCCNTTSDYFDWNAPGVGRNMFFSFVIGTTVIVFLLLIEFKIIQKIRYALTKRRDIQSQDFNQGIQEDMDVVYENELIRNATLEEIGKYAIVMRDMTKYYGKFTAVHKLCLAVDNFECFGLLGLNGAGKTTTFKMMTGDIRPSSGNAWVTGIPLKGNLARIQRLIGYCPQFDALLDDLTCRETLHIFSMLRGLRRKDAQVKAERLALEFDFVKHLDKPVKALSGGNRRKLSTAVSVIGNPAVLYLDEPTTGMDPATKRFLWDALCKIRNKGTCIVLTSHSMEECEALCTRLAIMVNGVFVCIGSPQRLKNRFSDGYTLIVKAEKGSQSEDIEDYINANFPEASLREKYQELLTYYIPPNDQLRWSMMFGIMETAKDRFNIEDYSIGQCSLEQVFLSFTKYQKEAQKRKKTKI</sequence>
<evidence type="ECO:0000256" key="5">
    <source>
        <dbReference type="ARBA" id="ARBA00022741"/>
    </source>
</evidence>
<feature type="transmembrane region" description="Helical" evidence="9">
    <location>
        <begin position="1294"/>
        <end position="1316"/>
    </location>
</feature>
<evidence type="ECO:0000256" key="7">
    <source>
        <dbReference type="ARBA" id="ARBA00022989"/>
    </source>
</evidence>
<feature type="transmembrane region" description="Helical" evidence="9">
    <location>
        <begin position="1150"/>
        <end position="1173"/>
    </location>
</feature>
<evidence type="ECO:0000259" key="10">
    <source>
        <dbReference type="PROSITE" id="PS50893"/>
    </source>
</evidence>
<comment type="caution">
    <text evidence="11">The sequence shown here is derived from an EMBL/GenBank/DDBJ whole genome shotgun (WGS) entry which is preliminary data.</text>
</comment>
<evidence type="ECO:0000313" key="11">
    <source>
        <dbReference type="EMBL" id="KAB0796417.1"/>
    </source>
</evidence>
<evidence type="ECO:0000256" key="8">
    <source>
        <dbReference type="ARBA" id="ARBA00023136"/>
    </source>
</evidence>
<dbReference type="FunCoup" id="A0A5N4AGG7">
    <property type="interactions" value="343"/>
</dbReference>
<reference evidence="11 12" key="1">
    <citation type="journal article" date="2018" name="Elife">
        <title>Firefly genomes illuminate parallel origins of bioluminescence in beetles.</title>
        <authorList>
            <person name="Fallon T.R."/>
            <person name="Lower S.E."/>
            <person name="Chang C.H."/>
            <person name="Bessho-Uehara M."/>
            <person name="Martin G.J."/>
            <person name="Bewick A.J."/>
            <person name="Behringer M."/>
            <person name="Debat H.J."/>
            <person name="Wong I."/>
            <person name="Day J.C."/>
            <person name="Suvorov A."/>
            <person name="Silva C.J."/>
            <person name="Stanger-Hall K.F."/>
            <person name="Hall D.W."/>
            <person name="Schmitz R.J."/>
            <person name="Nelson D.R."/>
            <person name="Lewis S.M."/>
            <person name="Shigenobu S."/>
            <person name="Bybee S.M."/>
            <person name="Larracuente A.M."/>
            <person name="Oba Y."/>
            <person name="Weng J.K."/>
        </authorList>
    </citation>
    <scope>NUCLEOTIDE SEQUENCE [LARGE SCALE GENOMIC DNA]</scope>
    <source>
        <strain evidence="11">1611_PpyrPB1</strain>
        <tissue evidence="11">Whole body</tissue>
    </source>
</reference>
<dbReference type="GO" id="GO:0016020">
    <property type="term" value="C:membrane"/>
    <property type="evidence" value="ECO:0007669"/>
    <property type="project" value="UniProtKB-SubCell"/>
</dbReference>
<feature type="transmembrane region" description="Helical" evidence="9">
    <location>
        <begin position="1067"/>
        <end position="1089"/>
    </location>
</feature>
<feature type="transmembrane region" description="Helical" evidence="9">
    <location>
        <begin position="261"/>
        <end position="282"/>
    </location>
</feature>
<feature type="transmembrane region" description="Helical" evidence="9">
    <location>
        <begin position="447"/>
        <end position="470"/>
    </location>
</feature>
<dbReference type="SMART" id="SM00382">
    <property type="entry name" value="AAA"/>
    <property type="match status" value="2"/>
</dbReference>
<feature type="transmembrane region" description="Helical" evidence="9">
    <location>
        <begin position="343"/>
        <end position="367"/>
    </location>
</feature>
<keyword evidence="6" id="KW-0067">ATP-binding</keyword>
<dbReference type="PANTHER" id="PTHR19229">
    <property type="entry name" value="ATP-BINDING CASSETTE TRANSPORTER SUBFAMILY A ABCA"/>
    <property type="match status" value="1"/>
</dbReference>
<feature type="domain" description="ABC transporter" evidence="10">
    <location>
        <begin position="527"/>
        <end position="757"/>
    </location>
</feature>
<proteinExistence type="predicted"/>
<dbReference type="InterPro" id="IPR026082">
    <property type="entry name" value="ABCA"/>
</dbReference>
<keyword evidence="8 9" id="KW-0472">Membrane</keyword>
<feature type="transmembrane region" description="Helical" evidence="9">
    <location>
        <begin position="1110"/>
        <end position="1138"/>
    </location>
</feature>
<dbReference type="InterPro" id="IPR056264">
    <property type="entry name" value="R2_ABCA1-4-like"/>
</dbReference>
<dbReference type="Pfam" id="PF00005">
    <property type="entry name" value="ABC_tran"/>
    <property type="match status" value="2"/>
</dbReference>
<dbReference type="Pfam" id="PF12698">
    <property type="entry name" value="ABC2_membrane_3"/>
    <property type="match status" value="2"/>
</dbReference>
<feature type="transmembrane region" description="Helical" evidence="9">
    <location>
        <begin position="373"/>
        <end position="392"/>
    </location>
</feature>
<keyword evidence="4" id="KW-0677">Repeat</keyword>
<dbReference type="InterPro" id="IPR017871">
    <property type="entry name" value="ABC_transporter-like_CS"/>
</dbReference>
<feature type="transmembrane region" description="Helical" evidence="9">
    <location>
        <begin position="302"/>
        <end position="331"/>
    </location>
</feature>
<organism evidence="11 12">
    <name type="scientific">Photinus pyralis</name>
    <name type="common">Common eastern firefly</name>
    <name type="synonym">Lampyris pyralis</name>
    <dbReference type="NCBI Taxonomy" id="7054"/>
    <lineage>
        <taxon>Eukaryota</taxon>
        <taxon>Metazoa</taxon>
        <taxon>Ecdysozoa</taxon>
        <taxon>Arthropoda</taxon>
        <taxon>Hexapoda</taxon>
        <taxon>Insecta</taxon>
        <taxon>Pterygota</taxon>
        <taxon>Neoptera</taxon>
        <taxon>Endopterygota</taxon>
        <taxon>Coleoptera</taxon>
        <taxon>Polyphaga</taxon>
        <taxon>Elateriformia</taxon>
        <taxon>Elateroidea</taxon>
        <taxon>Lampyridae</taxon>
        <taxon>Lampyrinae</taxon>
        <taxon>Photinus</taxon>
    </lineage>
</organism>
<dbReference type="GO" id="GO:0005319">
    <property type="term" value="F:lipid transporter activity"/>
    <property type="evidence" value="ECO:0007669"/>
    <property type="project" value="TreeGrafter"/>
</dbReference>
<dbReference type="PROSITE" id="PS00211">
    <property type="entry name" value="ABC_TRANSPORTER_1"/>
    <property type="match status" value="1"/>
</dbReference>
<evidence type="ECO:0000313" key="12">
    <source>
        <dbReference type="Proteomes" id="UP000327044"/>
    </source>
</evidence>